<name>A0ABZ2B9J1_9HYPH</name>
<gene>
    <name evidence="1" type="ORF">RB548_01790</name>
</gene>
<keyword evidence="2" id="KW-1185">Reference proteome</keyword>
<organism evidence="1 2">
    <name type="scientific">Sinorhizobium chiapasense</name>
    <dbReference type="NCBI Taxonomy" id="501572"/>
    <lineage>
        <taxon>Bacteria</taxon>
        <taxon>Pseudomonadati</taxon>
        <taxon>Pseudomonadota</taxon>
        <taxon>Alphaproteobacteria</taxon>
        <taxon>Hyphomicrobiales</taxon>
        <taxon>Rhizobiaceae</taxon>
        <taxon>Sinorhizobium/Ensifer group</taxon>
        <taxon>Sinorhizobium</taxon>
    </lineage>
</organism>
<accession>A0ABZ2B9J1</accession>
<evidence type="ECO:0000313" key="2">
    <source>
        <dbReference type="Proteomes" id="UP001432360"/>
    </source>
</evidence>
<reference evidence="1" key="1">
    <citation type="submission" date="2023-08" db="EMBL/GenBank/DDBJ databases">
        <title>Complete genome sequence of Sinorhizobium chiapanecum ITTG S70 isolated from Acaciella angustissima nodules in Chiapas-Mexico.</title>
        <authorList>
            <person name="Rincon-Rosales R."/>
            <person name="Rogel M.A."/>
            <person name="Rincon-Medina C.I."/>
            <person name="Guerrero G."/>
            <person name="Manzano-Gomez L.A."/>
            <person name="Lopez-Lopez A."/>
            <person name="Rincon Molina F.A."/>
            <person name="Martinez-Romero E."/>
        </authorList>
    </citation>
    <scope>NUCLEOTIDE SEQUENCE</scope>
    <source>
        <strain evidence="1">ITTG S70</strain>
    </source>
</reference>
<sequence length="81" mass="8977">MALDDIEQAIRTLIRQVDELAVRMTDQLAAFGRLQGERTALLGDLNALHRENRAAAGRMRARLEHIADGIDAIRNALILTS</sequence>
<dbReference type="Proteomes" id="UP001432360">
    <property type="component" value="Chromosome"/>
</dbReference>
<dbReference type="RefSeq" id="WP_331373355.1">
    <property type="nucleotide sequence ID" value="NZ_CP133148.1"/>
</dbReference>
<protein>
    <submittedName>
        <fullName evidence="1">Uncharacterized protein</fullName>
    </submittedName>
</protein>
<proteinExistence type="predicted"/>
<dbReference type="EMBL" id="CP133148">
    <property type="protein sequence ID" value="WVT04172.1"/>
    <property type="molecule type" value="Genomic_DNA"/>
</dbReference>
<evidence type="ECO:0000313" key="1">
    <source>
        <dbReference type="EMBL" id="WVT04172.1"/>
    </source>
</evidence>